<feature type="transmembrane region" description="Helical" evidence="7">
    <location>
        <begin position="123"/>
        <end position="142"/>
    </location>
</feature>
<keyword evidence="5 7" id="KW-1133">Transmembrane helix</keyword>
<dbReference type="Gene3D" id="1.20.1250.20">
    <property type="entry name" value="MFS general substrate transporter like domains"/>
    <property type="match status" value="1"/>
</dbReference>
<keyword evidence="3" id="KW-0813">Transport</keyword>
<feature type="transmembrane region" description="Helical" evidence="7">
    <location>
        <begin position="163"/>
        <end position="183"/>
    </location>
</feature>
<evidence type="ECO:0000256" key="1">
    <source>
        <dbReference type="ARBA" id="ARBA00004127"/>
    </source>
</evidence>
<organism evidence="9 10">
    <name type="scientific">Rubripirellula obstinata</name>
    <dbReference type="NCBI Taxonomy" id="406547"/>
    <lineage>
        <taxon>Bacteria</taxon>
        <taxon>Pseudomonadati</taxon>
        <taxon>Planctomycetota</taxon>
        <taxon>Planctomycetia</taxon>
        <taxon>Pirellulales</taxon>
        <taxon>Pirellulaceae</taxon>
        <taxon>Rubripirellula</taxon>
    </lineage>
</organism>
<keyword evidence="6 7" id="KW-0472">Membrane</keyword>
<dbReference type="CDD" id="cd06174">
    <property type="entry name" value="MFS"/>
    <property type="match status" value="1"/>
</dbReference>
<feature type="transmembrane region" description="Helical" evidence="7">
    <location>
        <begin position="403"/>
        <end position="422"/>
    </location>
</feature>
<gene>
    <name evidence="9" type="ORF">LF1_48010</name>
</gene>
<feature type="transmembrane region" description="Helical" evidence="7">
    <location>
        <begin position="316"/>
        <end position="333"/>
    </location>
</feature>
<accession>A0A5B1CQW7</accession>
<feature type="transmembrane region" description="Helical" evidence="7">
    <location>
        <begin position="80"/>
        <end position="103"/>
    </location>
</feature>
<dbReference type="OrthoDB" id="9783757at2"/>
<feature type="transmembrane region" description="Helical" evidence="7">
    <location>
        <begin position="224"/>
        <end position="242"/>
    </location>
</feature>
<dbReference type="AlphaFoldDB" id="A0A5B1CQW7"/>
<evidence type="ECO:0000256" key="5">
    <source>
        <dbReference type="ARBA" id="ARBA00022989"/>
    </source>
</evidence>
<comment type="subcellular location">
    <subcellularLocation>
        <location evidence="1">Endomembrane system</location>
        <topology evidence="1">Multi-pass membrane protein</topology>
    </subcellularLocation>
</comment>
<feature type="transmembrane region" description="Helical" evidence="7">
    <location>
        <begin position="248"/>
        <end position="270"/>
    </location>
</feature>
<keyword evidence="4 7" id="KW-0812">Transmembrane</keyword>
<evidence type="ECO:0000256" key="4">
    <source>
        <dbReference type="ARBA" id="ARBA00022692"/>
    </source>
</evidence>
<comment type="similarity">
    <text evidence="2">Belongs to the major facilitator superfamily.</text>
</comment>
<feature type="transmembrane region" description="Helical" evidence="7">
    <location>
        <begin position="340"/>
        <end position="360"/>
    </location>
</feature>
<dbReference type="EMBL" id="VRLW01000001">
    <property type="protein sequence ID" value="KAA1262239.1"/>
    <property type="molecule type" value="Genomic_DNA"/>
</dbReference>
<dbReference type="RefSeq" id="WP_068259046.1">
    <property type="nucleotide sequence ID" value="NZ_LWSK01000008.1"/>
</dbReference>
<evidence type="ECO:0000313" key="9">
    <source>
        <dbReference type="EMBL" id="KAA1262239.1"/>
    </source>
</evidence>
<dbReference type="InterPro" id="IPR020846">
    <property type="entry name" value="MFS_dom"/>
</dbReference>
<dbReference type="Proteomes" id="UP000322699">
    <property type="component" value="Unassembled WGS sequence"/>
</dbReference>
<feature type="transmembrane region" description="Helical" evidence="7">
    <location>
        <begin position="12"/>
        <end position="34"/>
    </location>
</feature>
<protein>
    <submittedName>
        <fullName evidence="9">Major Facilitator Superfamily protein</fullName>
    </submittedName>
</protein>
<evidence type="ECO:0000256" key="3">
    <source>
        <dbReference type="ARBA" id="ARBA00022448"/>
    </source>
</evidence>
<feature type="transmembrane region" description="Helical" evidence="7">
    <location>
        <begin position="54"/>
        <end position="73"/>
    </location>
</feature>
<feature type="transmembrane region" description="Helical" evidence="7">
    <location>
        <begin position="277"/>
        <end position="296"/>
    </location>
</feature>
<dbReference type="InterPro" id="IPR036259">
    <property type="entry name" value="MFS_trans_sf"/>
</dbReference>
<proteinExistence type="inferred from homology"/>
<reference evidence="9 10" key="1">
    <citation type="submission" date="2019-08" db="EMBL/GenBank/DDBJ databases">
        <title>Deep-cultivation of Planctomycetes and their phenomic and genomic characterization uncovers novel biology.</title>
        <authorList>
            <person name="Wiegand S."/>
            <person name="Jogler M."/>
            <person name="Boedeker C."/>
            <person name="Pinto D."/>
            <person name="Vollmers J."/>
            <person name="Rivas-Marin E."/>
            <person name="Kohn T."/>
            <person name="Peeters S.H."/>
            <person name="Heuer A."/>
            <person name="Rast P."/>
            <person name="Oberbeckmann S."/>
            <person name="Bunk B."/>
            <person name="Jeske O."/>
            <person name="Meyerdierks A."/>
            <person name="Storesund J.E."/>
            <person name="Kallscheuer N."/>
            <person name="Luecker S."/>
            <person name="Lage O.M."/>
            <person name="Pohl T."/>
            <person name="Merkel B.J."/>
            <person name="Hornburger P."/>
            <person name="Mueller R.-W."/>
            <person name="Bruemmer F."/>
            <person name="Labrenz M."/>
            <person name="Spormann A.M."/>
            <person name="Op Den Camp H."/>
            <person name="Overmann J."/>
            <person name="Amann R."/>
            <person name="Jetten M.S.M."/>
            <person name="Mascher T."/>
            <person name="Medema M.H."/>
            <person name="Devos D.P."/>
            <person name="Kaster A.-K."/>
            <person name="Ovreas L."/>
            <person name="Rohde M."/>
            <person name="Galperin M.Y."/>
            <person name="Jogler C."/>
        </authorList>
    </citation>
    <scope>NUCLEOTIDE SEQUENCE [LARGE SCALE GENOMIC DNA]</scope>
    <source>
        <strain evidence="9 10">LF1</strain>
    </source>
</reference>
<sequence length="540" mass="57346">MTDSTDKPSLYMFWGCFIALITTAFAFITRAFMINTQSMWPSDFGLNDVQAQELFGSGIWPFAISIILFSLVIDKIGYRVAMVFSFVCYTAYAALALMAYSTVNAEGLAGAELADAQAAGLKLLTIGSIILGLGNGTVEAFINPVVATMFSSNKTKYLNMLHAGWPGGLVLGGIITLLLGTAATDDWRLLIYIIAIPAVVYLAMLIGVKFPVSERVSGGATYRDMLGEFGVIGAALASYLIFRQLGDVFALPSAVVWGLIIASVVAYGAYCRSLGRPLMILLCLIMMPLATTELGTDGAITGIMEEPMTAAGFSPLWVLIYTSAIMMVLRFFAGPVVKALTPLGLLASCAALAIIGLYWLSGVQGFAMIFAAAGVYGVAKTYFWPTMLGVVAEQFPKGGAVTLNAIAGIGMLSVGIIGGPLIGRMQEGSAETAIVQQMPGVYEEISAENSYFLGKYTAVDSDKVEKMEPEQVEQIQQTVKAAKQNALAKIAIFPAVMLICYIALLLYFKSKGGYRAVEMSKGGEVSAADAIDDAAEAPQL</sequence>
<dbReference type="PANTHER" id="PTHR23514">
    <property type="entry name" value="BYPASS OF STOP CODON PROTEIN 6"/>
    <property type="match status" value="1"/>
</dbReference>
<dbReference type="InterPro" id="IPR051788">
    <property type="entry name" value="MFS_Transporter"/>
</dbReference>
<keyword evidence="10" id="KW-1185">Reference proteome</keyword>
<dbReference type="SUPFAM" id="SSF103473">
    <property type="entry name" value="MFS general substrate transporter"/>
    <property type="match status" value="1"/>
</dbReference>
<evidence type="ECO:0000259" key="8">
    <source>
        <dbReference type="PROSITE" id="PS50850"/>
    </source>
</evidence>
<dbReference type="Pfam" id="PF07690">
    <property type="entry name" value="MFS_1"/>
    <property type="match status" value="1"/>
</dbReference>
<dbReference type="GO" id="GO:0022857">
    <property type="term" value="F:transmembrane transporter activity"/>
    <property type="evidence" value="ECO:0007669"/>
    <property type="project" value="InterPro"/>
</dbReference>
<feature type="transmembrane region" description="Helical" evidence="7">
    <location>
        <begin position="189"/>
        <end position="212"/>
    </location>
</feature>
<evidence type="ECO:0000313" key="10">
    <source>
        <dbReference type="Proteomes" id="UP000322699"/>
    </source>
</evidence>
<dbReference type="PROSITE" id="PS50850">
    <property type="entry name" value="MFS"/>
    <property type="match status" value="1"/>
</dbReference>
<dbReference type="GO" id="GO:0016020">
    <property type="term" value="C:membrane"/>
    <property type="evidence" value="ECO:0007669"/>
    <property type="project" value="TreeGrafter"/>
</dbReference>
<feature type="transmembrane region" description="Helical" evidence="7">
    <location>
        <begin position="366"/>
        <end position="391"/>
    </location>
</feature>
<comment type="caution">
    <text evidence="9">The sequence shown here is derived from an EMBL/GenBank/DDBJ whole genome shotgun (WGS) entry which is preliminary data.</text>
</comment>
<evidence type="ECO:0000256" key="2">
    <source>
        <dbReference type="ARBA" id="ARBA00008335"/>
    </source>
</evidence>
<feature type="domain" description="Major facilitator superfamily (MFS) profile" evidence="8">
    <location>
        <begin position="1"/>
        <end position="512"/>
    </location>
</feature>
<dbReference type="PANTHER" id="PTHR23514:SF3">
    <property type="entry name" value="BYPASS OF STOP CODON PROTEIN 6"/>
    <property type="match status" value="1"/>
</dbReference>
<evidence type="ECO:0000256" key="7">
    <source>
        <dbReference type="SAM" id="Phobius"/>
    </source>
</evidence>
<name>A0A5B1CQW7_9BACT</name>
<dbReference type="GO" id="GO:0012505">
    <property type="term" value="C:endomembrane system"/>
    <property type="evidence" value="ECO:0007669"/>
    <property type="project" value="UniProtKB-SubCell"/>
</dbReference>
<evidence type="ECO:0000256" key="6">
    <source>
        <dbReference type="ARBA" id="ARBA00023136"/>
    </source>
</evidence>
<feature type="transmembrane region" description="Helical" evidence="7">
    <location>
        <begin position="486"/>
        <end position="508"/>
    </location>
</feature>
<dbReference type="InterPro" id="IPR011701">
    <property type="entry name" value="MFS"/>
</dbReference>